<accession>A0ABN9GGQ6</accession>
<gene>
    <name evidence="1" type="ORF">SPARVUS_LOCUS14091371</name>
</gene>
<sequence length="44" mass="4982">MILQTVGDFYELCTSAWADPTLSFLVVHHFVAKLLWFPVASTLL</sequence>
<evidence type="ECO:0000313" key="1">
    <source>
        <dbReference type="EMBL" id="CAI9608334.1"/>
    </source>
</evidence>
<comment type="caution">
    <text evidence="1">The sequence shown here is derived from an EMBL/GenBank/DDBJ whole genome shotgun (WGS) entry which is preliminary data.</text>
</comment>
<keyword evidence="2" id="KW-1185">Reference proteome</keyword>
<dbReference type="Proteomes" id="UP001162483">
    <property type="component" value="Unassembled WGS sequence"/>
</dbReference>
<name>A0ABN9GGQ6_9NEOB</name>
<dbReference type="EMBL" id="CATNWA010018590">
    <property type="protein sequence ID" value="CAI9608334.1"/>
    <property type="molecule type" value="Genomic_DNA"/>
</dbReference>
<reference evidence="1" key="1">
    <citation type="submission" date="2023-05" db="EMBL/GenBank/DDBJ databases">
        <authorList>
            <person name="Stuckert A."/>
        </authorList>
    </citation>
    <scope>NUCLEOTIDE SEQUENCE</scope>
</reference>
<protein>
    <submittedName>
        <fullName evidence="1">Uncharacterized protein</fullName>
    </submittedName>
</protein>
<organism evidence="1 2">
    <name type="scientific">Staurois parvus</name>
    <dbReference type="NCBI Taxonomy" id="386267"/>
    <lineage>
        <taxon>Eukaryota</taxon>
        <taxon>Metazoa</taxon>
        <taxon>Chordata</taxon>
        <taxon>Craniata</taxon>
        <taxon>Vertebrata</taxon>
        <taxon>Euteleostomi</taxon>
        <taxon>Amphibia</taxon>
        <taxon>Batrachia</taxon>
        <taxon>Anura</taxon>
        <taxon>Neobatrachia</taxon>
        <taxon>Ranoidea</taxon>
        <taxon>Ranidae</taxon>
        <taxon>Staurois</taxon>
    </lineage>
</organism>
<evidence type="ECO:0000313" key="2">
    <source>
        <dbReference type="Proteomes" id="UP001162483"/>
    </source>
</evidence>
<proteinExistence type="predicted"/>